<dbReference type="Pfam" id="PF00107">
    <property type="entry name" value="ADH_zinc_N"/>
    <property type="match status" value="1"/>
</dbReference>
<dbReference type="Gene3D" id="3.40.50.720">
    <property type="entry name" value="NAD(P)-binding Rossmann-like Domain"/>
    <property type="match status" value="1"/>
</dbReference>
<dbReference type="AlphaFoldDB" id="A0A8H8S0J8"/>
<dbReference type="InterPro" id="IPR011032">
    <property type="entry name" value="GroES-like_sf"/>
</dbReference>
<organism evidence="4 5">
    <name type="scientific">Lachnellula subtilissima</name>
    <dbReference type="NCBI Taxonomy" id="602034"/>
    <lineage>
        <taxon>Eukaryota</taxon>
        <taxon>Fungi</taxon>
        <taxon>Dikarya</taxon>
        <taxon>Ascomycota</taxon>
        <taxon>Pezizomycotina</taxon>
        <taxon>Leotiomycetes</taxon>
        <taxon>Helotiales</taxon>
        <taxon>Lachnaceae</taxon>
        <taxon>Lachnellula</taxon>
    </lineage>
</organism>
<dbReference type="PANTHER" id="PTHR45348">
    <property type="entry name" value="HYPOTHETICAL OXIDOREDUCTASE (EUROFUNG)"/>
    <property type="match status" value="1"/>
</dbReference>
<dbReference type="Proteomes" id="UP000462212">
    <property type="component" value="Unassembled WGS sequence"/>
</dbReference>
<gene>
    <name evidence="4" type="primary">azaJ_1</name>
    <name evidence="4" type="ORF">LSUB1_G001484</name>
</gene>
<evidence type="ECO:0000256" key="1">
    <source>
        <dbReference type="ARBA" id="ARBA00008072"/>
    </source>
</evidence>
<dbReference type="SUPFAM" id="SSF50129">
    <property type="entry name" value="GroES-like"/>
    <property type="match status" value="1"/>
</dbReference>
<dbReference type="EMBL" id="QGMJ01000028">
    <property type="protein sequence ID" value="TVY44836.1"/>
    <property type="molecule type" value="Genomic_DNA"/>
</dbReference>
<keyword evidence="2" id="KW-0560">Oxidoreductase</keyword>
<dbReference type="InterPro" id="IPR036291">
    <property type="entry name" value="NAD(P)-bd_dom_sf"/>
</dbReference>
<evidence type="ECO:0000313" key="4">
    <source>
        <dbReference type="EMBL" id="TVY44836.1"/>
    </source>
</evidence>
<protein>
    <submittedName>
        <fullName evidence="4">Dehydrogenase</fullName>
    </submittedName>
</protein>
<dbReference type="Gene3D" id="3.90.180.10">
    <property type="entry name" value="Medium-chain alcohol dehydrogenases, catalytic domain"/>
    <property type="match status" value="1"/>
</dbReference>
<dbReference type="InterPro" id="IPR013149">
    <property type="entry name" value="ADH-like_C"/>
</dbReference>
<sequence length="414" mass="45601">MASLFVCMKPAFWASRRRQARQNADLKVLDGLSLYENRPPTPASTKPTPCATTNDISTVSSSNTVFESEEASTHRALVIASKRQYALLELHPSPKFENDTEVMVRNHAVGLNPIDWKSVDYNFCLPAFPWVTGREMAGVVEKVGSRVTEFKKGDRVWTSTYYRDVRAGCFQELVMVPQHTVSPIPNNMTFEAAACLGVAGLTAAMTLWKWLNVLMPSACLGMPQQSLFDRDQEYLLVWGGSTVTGQFAIQIAVRCGLKVIAVTSEKTKGLAEALGAEVVTRDSKAVNEIVGEILAIAGDRITKAIDLVGDKNTVNSLMAVSKSRQVDFAPLAMMGKHSVMENVTVHTVEMKRFVLDEKSSVYSKELNRMIQDGLIRLPEIQILVGGLSVIEEGLELLKRGDMNGRKLVVSMAEK</sequence>
<reference evidence="4 5" key="1">
    <citation type="submission" date="2018-05" db="EMBL/GenBank/DDBJ databases">
        <title>Genome sequencing and assembly of the regulated plant pathogen Lachnellula willkommii and related sister species for the development of diagnostic species identification markers.</title>
        <authorList>
            <person name="Giroux E."/>
            <person name="Bilodeau G."/>
        </authorList>
    </citation>
    <scope>NUCLEOTIDE SEQUENCE [LARGE SCALE GENOMIC DNA]</scope>
    <source>
        <strain evidence="4 5">CBS 197.66</strain>
    </source>
</reference>
<dbReference type="InterPro" id="IPR020843">
    <property type="entry name" value="ER"/>
</dbReference>
<dbReference type="InterPro" id="IPR047122">
    <property type="entry name" value="Trans-enoyl_RdTase-like"/>
</dbReference>
<dbReference type="OrthoDB" id="10257049at2759"/>
<feature type="domain" description="Enoyl reductase (ER)" evidence="3">
    <location>
        <begin position="89"/>
        <end position="409"/>
    </location>
</feature>
<comment type="similarity">
    <text evidence="1">Belongs to the zinc-containing alcohol dehydrogenase family.</text>
</comment>
<name>A0A8H8S0J8_9HELO</name>
<proteinExistence type="inferred from homology"/>
<comment type="caution">
    <text evidence="4">The sequence shown here is derived from an EMBL/GenBank/DDBJ whole genome shotgun (WGS) entry which is preliminary data.</text>
</comment>
<accession>A0A8H8S0J8</accession>
<dbReference type="SMART" id="SM00829">
    <property type="entry name" value="PKS_ER"/>
    <property type="match status" value="1"/>
</dbReference>
<dbReference type="CDD" id="cd08249">
    <property type="entry name" value="enoyl_reductase_like"/>
    <property type="match status" value="1"/>
</dbReference>
<dbReference type="InterPro" id="IPR013154">
    <property type="entry name" value="ADH-like_N"/>
</dbReference>
<dbReference type="PANTHER" id="PTHR45348:SF2">
    <property type="entry name" value="ZINC-TYPE ALCOHOL DEHYDROGENASE-LIKE PROTEIN C2E1P3.01"/>
    <property type="match status" value="1"/>
</dbReference>
<dbReference type="SUPFAM" id="SSF51735">
    <property type="entry name" value="NAD(P)-binding Rossmann-fold domains"/>
    <property type="match status" value="1"/>
</dbReference>
<dbReference type="Pfam" id="PF08240">
    <property type="entry name" value="ADH_N"/>
    <property type="match status" value="1"/>
</dbReference>
<evidence type="ECO:0000259" key="3">
    <source>
        <dbReference type="SMART" id="SM00829"/>
    </source>
</evidence>
<evidence type="ECO:0000313" key="5">
    <source>
        <dbReference type="Proteomes" id="UP000462212"/>
    </source>
</evidence>
<evidence type="ECO:0000256" key="2">
    <source>
        <dbReference type="ARBA" id="ARBA00023002"/>
    </source>
</evidence>
<dbReference type="GO" id="GO:0016651">
    <property type="term" value="F:oxidoreductase activity, acting on NAD(P)H"/>
    <property type="evidence" value="ECO:0007669"/>
    <property type="project" value="InterPro"/>
</dbReference>
<keyword evidence="5" id="KW-1185">Reference proteome</keyword>